<feature type="domain" description="Cytochrome b561" evidence="13">
    <location>
        <begin position="26"/>
        <end position="238"/>
    </location>
</feature>
<organism evidence="14 15">
    <name type="scientific">Poecilia mexicana</name>
    <dbReference type="NCBI Taxonomy" id="48701"/>
    <lineage>
        <taxon>Eukaryota</taxon>
        <taxon>Metazoa</taxon>
        <taxon>Chordata</taxon>
        <taxon>Craniata</taxon>
        <taxon>Vertebrata</taxon>
        <taxon>Euteleostomi</taxon>
        <taxon>Actinopterygii</taxon>
        <taxon>Neopterygii</taxon>
        <taxon>Teleostei</taxon>
        <taxon>Neoteleostei</taxon>
        <taxon>Acanthomorphata</taxon>
        <taxon>Ovalentaria</taxon>
        <taxon>Atherinomorphae</taxon>
        <taxon>Cyprinodontiformes</taxon>
        <taxon>Poeciliidae</taxon>
        <taxon>Poeciliinae</taxon>
        <taxon>Poecilia</taxon>
    </lineage>
</organism>
<evidence type="ECO:0000256" key="7">
    <source>
        <dbReference type="ARBA" id="ARBA00022982"/>
    </source>
</evidence>
<dbReference type="STRING" id="48701.ENSPMEP00000018594"/>
<dbReference type="GO" id="GO:0140575">
    <property type="term" value="F:transmembrane monodehydroascorbate reductase activity"/>
    <property type="evidence" value="ECO:0007669"/>
    <property type="project" value="InterPro"/>
</dbReference>
<evidence type="ECO:0000256" key="5">
    <source>
        <dbReference type="ARBA" id="ARBA00022692"/>
    </source>
</evidence>
<reference evidence="14" key="2">
    <citation type="submission" date="2025-09" db="UniProtKB">
        <authorList>
            <consortium name="Ensembl"/>
        </authorList>
    </citation>
    <scope>IDENTIFICATION</scope>
</reference>
<evidence type="ECO:0000256" key="9">
    <source>
        <dbReference type="ARBA" id="ARBA00023004"/>
    </source>
</evidence>
<feature type="transmembrane region" description="Helical" evidence="12">
    <location>
        <begin position="211"/>
        <end position="237"/>
    </location>
</feature>
<dbReference type="PANTHER" id="PTHR15422:SF21">
    <property type="entry name" value="TRANSMEMBRANE REDUCTASE CYB561D2"/>
    <property type="match status" value="1"/>
</dbReference>
<dbReference type="GO" id="GO:0140571">
    <property type="term" value="F:transmembrane ascorbate ferrireductase activity"/>
    <property type="evidence" value="ECO:0007669"/>
    <property type="project" value="UniProtKB-EC"/>
</dbReference>
<keyword evidence="5 12" id="KW-0812">Transmembrane</keyword>
<feature type="transmembrane region" description="Helical" evidence="12">
    <location>
        <begin position="106"/>
        <end position="127"/>
    </location>
</feature>
<dbReference type="GO" id="GO:0046872">
    <property type="term" value="F:metal ion binding"/>
    <property type="evidence" value="ECO:0007669"/>
    <property type="project" value="UniProtKB-KW"/>
</dbReference>
<evidence type="ECO:0000256" key="10">
    <source>
        <dbReference type="ARBA" id="ARBA00023136"/>
    </source>
</evidence>
<dbReference type="Ensembl" id="ENSPMET00000027758.1">
    <property type="protein sequence ID" value="ENSPMEP00000018594.1"/>
    <property type="gene ID" value="ENSPMEG00000021548.1"/>
</dbReference>
<dbReference type="SMART" id="SM00665">
    <property type="entry name" value="B561"/>
    <property type="match status" value="1"/>
</dbReference>
<sequence>MKTCRYCHIQILHRNLQKSCEKHFLFVFVRATVEEPKSHMWPSSHRLQTRELDESLDSFFDFLAKLALHKSFKFLLFGFFMTEAILLFSPHGSLLKRFPHKTKGRVHWILQSLCGSCAVLGLAAIYYNKYLNGKAHFTSWHGLLGLITVCVVCVQSLAAVPLIYHSLAKGWSLAKLKRYHAASGLVTFLLGCTSLLLGLCSSWFTESVGGHAWYLAAICPALSALIIMNQVSSAYVAKKRLQS</sequence>
<evidence type="ECO:0000256" key="11">
    <source>
        <dbReference type="ARBA" id="ARBA00024225"/>
    </source>
</evidence>
<evidence type="ECO:0000313" key="15">
    <source>
        <dbReference type="Proteomes" id="UP000261480"/>
    </source>
</evidence>
<dbReference type="SUPFAM" id="SSF103473">
    <property type="entry name" value="MFS general substrate transporter"/>
    <property type="match status" value="1"/>
</dbReference>
<evidence type="ECO:0000313" key="14">
    <source>
        <dbReference type="Ensembl" id="ENSPMEP00000018594.1"/>
    </source>
</evidence>
<evidence type="ECO:0000256" key="8">
    <source>
        <dbReference type="ARBA" id="ARBA00022989"/>
    </source>
</evidence>
<protein>
    <recommendedName>
        <fullName evidence="11">ascorbate ferrireductase (transmembrane)</fullName>
        <ecNumber evidence="11">7.2.1.3</ecNumber>
    </recommendedName>
</protein>
<keyword evidence="3" id="KW-0813">Transport</keyword>
<keyword evidence="15" id="KW-1185">Reference proteome</keyword>
<dbReference type="Gene3D" id="1.20.120.1770">
    <property type="match status" value="1"/>
</dbReference>
<proteinExistence type="predicted"/>
<feature type="transmembrane region" description="Helical" evidence="12">
    <location>
        <begin position="139"/>
        <end position="164"/>
    </location>
</feature>
<evidence type="ECO:0000259" key="13">
    <source>
        <dbReference type="PROSITE" id="PS50939"/>
    </source>
</evidence>
<evidence type="ECO:0000256" key="6">
    <source>
        <dbReference type="ARBA" id="ARBA00022723"/>
    </source>
</evidence>
<dbReference type="InterPro" id="IPR006593">
    <property type="entry name" value="Cyt_b561/ferric_Rdtase_TM"/>
</dbReference>
<keyword evidence="9" id="KW-0408">Iron</keyword>
<keyword evidence="8 12" id="KW-1133">Transmembrane helix</keyword>
<dbReference type="InterPro" id="IPR036259">
    <property type="entry name" value="MFS_trans_sf"/>
</dbReference>
<evidence type="ECO:0000256" key="1">
    <source>
        <dbReference type="ARBA" id="ARBA00001970"/>
    </source>
</evidence>
<dbReference type="GO" id="GO:0005783">
    <property type="term" value="C:endoplasmic reticulum"/>
    <property type="evidence" value="ECO:0007669"/>
    <property type="project" value="TreeGrafter"/>
</dbReference>
<dbReference type="PANTHER" id="PTHR15422">
    <property type="entry name" value="OS05G0565100 PROTEIN"/>
    <property type="match status" value="1"/>
</dbReference>
<name>A0A3B3XU33_9TELE</name>
<feature type="transmembrane region" description="Helical" evidence="12">
    <location>
        <begin position="185"/>
        <end position="205"/>
    </location>
</feature>
<keyword evidence="10 12" id="KW-0472">Membrane</keyword>
<feature type="transmembrane region" description="Helical" evidence="12">
    <location>
        <begin position="74"/>
        <end position="94"/>
    </location>
</feature>
<dbReference type="InterPro" id="IPR045150">
    <property type="entry name" value="CYB561D1/2"/>
</dbReference>
<comment type="subcellular location">
    <subcellularLocation>
        <location evidence="2">Membrane</location>
        <topology evidence="2">Multi-pass membrane protein</topology>
    </subcellularLocation>
</comment>
<dbReference type="Pfam" id="PF03188">
    <property type="entry name" value="Cytochrom_B561"/>
    <property type="match status" value="1"/>
</dbReference>
<comment type="cofactor">
    <cofactor evidence="1">
        <name>heme b</name>
        <dbReference type="ChEBI" id="CHEBI:60344"/>
    </cofactor>
</comment>
<evidence type="ECO:0000256" key="3">
    <source>
        <dbReference type="ARBA" id="ARBA00022448"/>
    </source>
</evidence>
<dbReference type="EC" id="7.2.1.3" evidence="11"/>
<dbReference type="Proteomes" id="UP000261480">
    <property type="component" value="Unplaced"/>
</dbReference>
<evidence type="ECO:0000256" key="4">
    <source>
        <dbReference type="ARBA" id="ARBA00022617"/>
    </source>
</evidence>
<dbReference type="GO" id="GO:0016020">
    <property type="term" value="C:membrane"/>
    <property type="evidence" value="ECO:0007669"/>
    <property type="project" value="UniProtKB-SubCell"/>
</dbReference>
<evidence type="ECO:0000256" key="12">
    <source>
        <dbReference type="SAM" id="Phobius"/>
    </source>
</evidence>
<keyword evidence="7" id="KW-0249">Electron transport</keyword>
<dbReference type="PROSITE" id="PS50939">
    <property type="entry name" value="CYTOCHROME_B561"/>
    <property type="match status" value="1"/>
</dbReference>
<accession>A0A3B3XU33</accession>
<keyword evidence="6" id="KW-0479">Metal-binding</keyword>
<reference evidence="14" key="1">
    <citation type="submission" date="2025-08" db="UniProtKB">
        <authorList>
            <consortium name="Ensembl"/>
        </authorList>
    </citation>
    <scope>IDENTIFICATION</scope>
</reference>
<keyword evidence="4" id="KW-0349">Heme</keyword>
<evidence type="ECO:0000256" key="2">
    <source>
        <dbReference type="ARBA" id="ARBA00004141"/>
    </source>
</evidence>
<dbReference type="AlphaFoldDB" id="A0A3B3XU33"/>
<dbReference type="CDD" id="cd08761">
    <property type="entry name" value="Cyt_b561_CYB561D2_like"/>
    <property type="match status" value="1"/>
</dbReference>